<keyword evidence="2" id="KW-1185">Reference proteome</keyword>
<evidence type="ECO:0000313" key="1">
    <source>
        <dbReference type="EMBL" id="BBI30290.1"/>
    </source>
</evidence>
<organism evidence="1 2">
    <name type="scientific">Acanthamoeba castellanii medusavirus J1</name>
    <dbReference type="NCBI Taxonomy" id="3114988"/>
    <lineage>
        <taxon>Viruses</taxon>
        <taxon>Varidnaviria</taxon>
        <taxon>Bamfordvirae</taxon>
        <taxon>Nucleocytoviricota</taxon>
        <taxon>Megaviricetes</taxon>
        <taxon>Mamonoviridae</taxon>
        <taxon>Medusavirus</taxon>
        <taxon>Medusavirus medusae</taxon>
    </lineage>
</organism>
<sequence>MQDFLAREDEFNRRVLTPILDGVWKEDATCVDVSFECGFGCYYTREEGAGWLKHEEYDGHTMQINDFPPGVPTTRECMEASMLKAMRALRTIYTSDPFSVDAYSTGKGVSYRDGYLYNAVEALSSRWTEGEPVDVRSFFSWEDEIALYRSLLHERSKPAEGRFLAVDEAVRVMSDALRHSECWLKRIHACEAIRSQVLNPAQLAMAEELCQLNKD</sequence>
<dbReference type="EMBL" id="AP018495">
    <property type="protein sequence ID" value="BBI30290.1"/>
    <property type="molecule type" value="Genomic_DNA"/>
</dbReference>
<dbReference type="KEGG" id="vg:80540642"/>
<accession>A0A3T1CWS7</accession>
<evidence type="ECO:0000313" key="2">
    <source>
        <dbReference type="Proteomes" id="UP001161669"/>
    </source>
</evidence>
<reference evidence="2" key="1">
    <citation type="journal article" date="2019" name="J. Virol.">
        <title>Medusavirus, a novel large DNA virus discovered from hot spring water.</title>
        <authorList>
            <person name="Yoshikawa G."/>
            <person name="Blanc-Mathieu R."/>
            <person name="Song C."/>
            <person name="Kayama Y."/>
            <person name="Mochizuki T."/>
            <person name="Murata K."/>
            <person name="Ogata H."/>
            <person name="Takemura M."/>
        </authorList>
    </citation>
    <scope>NUCLEOTIDE SEQUENCE [LARGE SCALE GENOMIC DNA]</scope>
</reference>
<protein>
    <submittedName>
        <fullName evidence="1">Uncharacterized protein</fullName>
    </submittedName>
</protein>
<proteinExistence type="predicted"/>
<name>A0A3T1CWS7_9VIRU</name>
<dbReference type="Proteomes" id="UP001161669">
    <property type="component" value="Segment"/>
</dbReference>